<feature type="transmembrane region" description="Helical" evidence="5">
    <location>
        <begin position="12"/>
        <end position="33"/>
    </location>
</feature>
<sequence length="292" mass="31527">MNTDKEPSSALFKNGALWMLIAGFCFACMGALVKLGSEHFSTAELVFYRSFISLVIITVTMRLNGHSFKTHYLKNHLTRSISGTISLMLSFYAVAKLPLATATTLTYTSSIFLAILTFFVAKRRPSRHLFLSIGIGFLGVVVLLQPTIGNNHVGPFIIGLLSGFLAAIAYLNVKELGKLGEPSWRVVFYFTLTASFGAFLLMLTDKFHSVTGVGGLELIGIGASATIAQLALTKAYRQGQSLVVASLAYSTVVFSVIFSAILWNNSINWLSYLGILLIICSGVISVIASSGK</sequence>
<feature type="domain" description="EamA" evidence="6">
    <location>
        <begin position="157"/>
        <end position="284"/>
    </location>
</feature>
<evidence type="ECO:0000259" key="6">
    <source>
        <dbReference type="Pfam" id="PF00892"/>
    </source>
</evidence>
<keyword evidence="2 5" id="KW-0812">Transmembrane</keyword>
<feature type="transmembrane region" description="Helical" evidence="5">
    <location>
        <begin position="210"/>
        <end position="230"/>
    </location>
</feature>
<feature type="domain" description="EamA" evidence="6">
    <location>
        <begin position="14"/>
        <end position="144"/>
    </location>
</feature>
<dbReference type="PANTHER" id="PTHR22911">
    <property type="entry name" value="ACYL-MALONYL CONDENSING ENZYME-RELATED"/>
    <property type="match status" value="1"/>
</dbReference>
<dbReference type="InterPro" id="IPR000620">
    <property type="entry name" value="EamA_dom"/>
</dbReference>
<protein>
    <submittedName>
        <fullName evidence="7">DMT family transporter</fullName>
    </submittedName>
</protein>
<dbReference type="Pfam" id="PF00892">
    <property type="entry name" value="EamA"/>
    <property type="match status" value="2"/>
</dbReference>
<proteinExistence type="predicted"/>
<accession>A0ABS8D1R9</accession>
<name>A0ABS8D1R9_9NEIS</name>
<evidence type="ECO:0000256" key="3">
    <source>
        <dbReference type="ARBA" id="ARBA00022989"/>
    </source>
</evidence>
<dbReference type="SUPFAM" id="SSF103481">
    <property type="entry name" value="Multidrug resistance efflux transporter EmrE"/>
    <property type="match status" value="2"/>
</dbReference>
<keyword evidence="4 5" id="KW-0472">Membrane</keyword>
<evidence type="ECO:0000256" key="4">
    <source>
        <dbReference type="ARBA" id="ARBA00023136"/>
    </source>
</evidence>
<reference evidence="7" key="1">
    <citation type="submission" date="2021-10" db="EMBL/GenBank/DDBJ databases">
        <title>The complete genome sequence of Leeia sp. TBRC 13508.</title>
        <authorList>
            <person name="Charoenyingcharoen P."/>
            <person name="Yukphan P."/>
        </authorList>
    </citation>
    <scope>NUCLEOTIDE SEQUENCE</scope>
    <source>
        <strain evidence="7">TBRC 13508</strain>
    </source>
</reference>
<feature type="transmembrane region" description="Helical" evidence="5">
    <location>
        <begin position="45"/>
        <end position="65"/>
    </location>
</feature>
<feature type="transmembrane region" description="Helical" evidence="5">
    <location>
        <begin position="269"/>
        <end position="288"/>
    </location>
</feature>
<evidence type="ECO:0000256" key="1">
    <source>
        <dbReference type="ARBA" id="ARBA00004141"/>
    </source>
</evidence>
<dbReference type="Proteomes" id="UP001165395">
    <property type="component" value="Unassembled WGS sequence"/>
</dbReference>
<evidence type="ECO:0000313" key="7">
    <source>
        <dbReference type="EMBL" id="MCB6182139.1"/>
    </source>
</evidence>
<feature type="transmembrane region" description="Helical" evidence="5">
    <location>
        <begin position="242"/>
        <end position="263"/>
    </location>
</feature>
<feature type="transmembrane region" description="Helical" evidence="5">
    <location>
        <begin position="128"/>
        <end position="148"/>
    </location>
</feature>
<comment type="caution">
    <text evidence="7">The sequence shown here is derived from an EMBL/GenBank/DDBJ whole genome shotgun (WGS) entry which is preliminary data.</text>
</comment>
<comment type="subcellular location">
    <subcellularLocation>
        <location evidence="1">Membrane</location>
        <topology evidence="1">Multi-pass membrane protein</topology>
    </subcellularLocation>
</comment>
<keyword evidence="3 5" id="KW-1133">Transmembrane helix</keyword>
<evidence type="ECO:0000256" key="5">
    <source>
        <dbReference type="SAM" id="Phobius"/>
    </source>
</evidence>
<gene>
    <name evidence="7" type="ORF">LIN78_01030</name>
</gene>
<feature type="transmembrane region" description="Helical" evidence="5">
    <location>
        <begin position="101"/>
        <end position="121"/>
    </location>
</feature>
<keyword evidence="8" id="KW-1185">Reference proteome</keyword>
<dbReference type="RefSeq" id="WP_227177610.1">
    <property type="nucleotide sequence ID" value="NZ_JAJBZT010000001.1"/>
</dbReference>
<dbReference type="EMBL" id="JAJBZT010000001">
    <property type="protein sequence ID" value="MCB6182139.1"/>
    <property type="molecule type" value="Genomic_DNA"/>
</dbReference>
<feature type="transmembrane region" description="Helical" evidence="5">
    <location>
        <begin position="185"/>
        <end position="204"/>
    </location>
</feature>
<dbReference type="InterPro" id="IPR037185">
    <property type="entry name" value="EmrE-like"/>
</dbReference>
<organism evidence="7 8">
    <name type="scientific">Leeia speluncae</name>
    <dbReference type="NCBI Taxonomy" id="2884804"/>
    <lineage>
        <taxon>Bacteria</taxon>
        <taxon>Pseudomonadati</taxon>
        <taxon>Pseudomonadota</taxon>
        <taxon>Betaproteobacteria</taxon>
        <taxon>Neisseriales</taxon>
        <taxon>Leeiaceae</taxon>
        <taxon>Leeia</taxon>
    </lineage>
</organism>
<feature type="transmembrane region" description="Helical" evidence="5">
    <location>
        <begin position="154"/>
        <end position="173"/>
    </location>
</feature>
<evidence type="ECO:0000256" key="2">
    <source>
        <dbReference type="ARBA" id="ARBA00022692"/>
    </source>
</evidence>
<evidence type="ECO:0000313" key="8">
    <source>
        <dbReference type="Proteomes" id="UP001165395"/>
    </source>
</evidence>
<dbReference type="PANTHER" id="PTHR22911:SF6">
    <property type="entry name" value="SOLUTE CARRIER FAMILY 35 MEMBER G1"/>
    <property type="match status" value="1"/>
</dbReference>